<feature type="compositionally biased region" description="Polar residues" evidence="6">
    <location>
        <begin position="38"/>
        <end position="47"/>
    </location>
</feature>
<evidence type="ECO:0000313" key="10">
    <source>
        <dbReference type="Proteomes" id="UP000774617"/>
    </source>
</evidence>
<dbReference type="InterPro" id="IPR036837">
    <property type="entry name" value="Cation_efflux_CTD_sf"/>
</dbReference>
<dbReference type="Proteomes" id="UP000774617">
    <property type="component" value="Unassembled WGS sequence"/>
</dbReference>
<keyword evidence="3 7" id="KW-0812">Transmembrane</keyword>
<feature type="transmembrane region" description="Helical" evidence="7">
    <location>
        <begin position="250"/>
        <end position="270"/>
    </location>
</feature>
<feature type="region of interest" description="Disordered" evidence="6">
    <location>
        <begin position="1"/>
        <end position="53"/>
    </location>
</feature>
<dbReference type="SUPFAM" id="SSF160240">
    <property type="entry name" value="Cation efflux protein cytoplasmic domain-like"/>
    <property type="match status" value="1"/>
</dbReference>
<accession>A0ABQ8GLA4</accession>
<keyword evidence="5 7" id="KW-0472">Membrane</keyword>
<evidence type="ECO:0000256" key="7">
    <source>
        <dbReference type="SAM" id="Phobius"/>
    </source>
</evidence>
<dbReference type="PANTHER" id="PTHR43840:SF11">
    <property type="entry name" value="CATION DIFFUSION FACILITATOR 10"/>
    <property type="match status" value="1"/>
</dbReference>
<evidence type="ECO:0000259" key="8">
    <source>
        <dbReference type="Pfam" id="PF01545"/>
    </source>
</evidence>
<protein>
    <recommendedName>
        <fullName evidence="8">Cation efflux protein transmembrane domain-containing protein</fullName>
    </recommendedName>
</protein>
<proteinExistence type="predicted"/>
<dbReference type="SUPFAM" id="SSF161111">
    <property type="entry name" value="Cation efflux protein transmembrane domain-like"/>
    <property type="match status" value="1"/>
</dbReference>
<feature type="compositionally biased region" description="Basic and acidic residues" evidence="6">
    <location>
        <begin position="11"/>
        <end position="35"/>
    </location>
</feature>
<feature type="transmembrane region" description="Helical" evidence="7">
    <location>
        <begin position="208"/>
        <end position="229"/>
    </location>
</feature>
<comment type="caution">
    <text evidence="9">The sequence shown here is derived from an EMBL/GenBank/DDBJ whole genome shotgun (WGS) entry which is preliminary data.</text>
</comment>
<organism evidence="9 10">
    <name type="scientific">Macrophomina phaseolina</name>
    <dbReference type="NCBI Taxonomy" id="35725"/>
    <lineage>
        <taxon>Eukaryota</taxon>
        <taxon>Fungi</taxon>
        <taxon>Dikarya</taxon>
        <taxon>Ascomycota</taxon>
        <taxon>Pezizomycotina</taxon>
        <taxon>Dothideomycetes</taxon>
        <taxon>Dothideomycetes incertae sedis</taxon>
        <taxon>Botryosphaeriales</taxon>
        <taxon>Botryosphaeriaceae</taxon>
        <taxon>Macrophomina</taxon>
    </lineage>
</organism>
<reference evidence="9 10" key="1">
    <citation type="journal article" date="2021" name="Nat. Commun.">
        <title>Genetic determinants of endophytism in the Arabidopsis root mycobiome.</title>
        <authorList>
            <person name="Mesny F."/>
            <person name="Miyauchi S."/>
            <person name="Thiergart T."/>
            <person name="Pickel B."/>
            <person name="Atanasova L."/>
            <person name="Karlsson M."/>
            <person name="Huettel B."/>
            <person name="Barry K.W."/>
            <person name="Haridas S."/>
            <person name="Chen C."/>
            <person name="Bauer D."/>
            <person name="Andreopoulos W."/>
            <person name="Pangilinan J."/>
            <person name="LaButti K."/>
            <person name="Riley R."/>
            <person name="Lipzen A."/>
            <person name="Clum A."/>
            <person name="Drula E."/>
            <person name="Henrissat B."/>
            <person name="Kohler A."/>
            <person name="Grigoriev I.V."/>
            <person name="Martin F.M."/>
            <person name="Hacquard S."/>
        </authorList>
    </citation>
    <scope>NUCLEOTIDE SEQUENCE [LARGE SCALE GENOMIC DNA]</scope>
    <source>
        <strain evidence="9 10">MPI-SDFR-AT-0080</strain>
    </source>
</reference>
<name>A0ABQ8GLA4_9PEZI</name>
<feature type="domain" description="Cation efflux protein transmembrane" evidence="8">
    <location>
        <begin position="184"/>
        <end position="376"/>
    </location>
</feature>
<evidence type="ECO:0000256" key="2">
    <source>
        <dbReference type="ARBA" id="ARBA00022448"/>
    </source>
</evidence>
<keyword evidence="4 7" id="KW-1133">Transmembrane helix</keyword>
<keyword evidence="2" id="KW-0813">Transport</keyword>
<dbReference type="EMBL" id="JAGTJR010000007">
    <property type="protein sequence ID" value="KAH7056988.1"/>
    <property type="molecule type" value="Genomic_DNA"/>
</dbReference>
<comment type="subcellular location">
    <subcellularLocation>
        <location evidence="1">Membrane</location>
        <topology evidence="1">Multi-pass membrane protein</topology>
    </subcellularLocation>
</comment>
<dbReference type="InterPro" id="IPR058533">
    <property type="entry name" value="Cation_efflux_TM"/>
</dbReference>
<sequence length="472" mass="53155">MVSSRHNRPAAQRDRAASFTENHKYHAQNDLESGRGSRPTSVSQQKRNPLPPRFRFRDAIVTTMDMQDVNRLKQALRDGVDQGALEKFRLSDDELKHIKNKKVRAFYKEQNERLDDWLEVDALVMAMADDVLDSMNPRDFDHDGIAEAGGALQATSESVEPLLPDDERERRRKARRNARWAININVIANILLLIAKCIAAYFSSSLSLIASLVDSALDLLCTLIVWTTNKLVQWRLHKLRAKFPVGRRRLEPLGILVFSIIMIVSFLQVLQESVSKLLPGTGKAEELPTIAVCAMAATIGLKGLIWFGCIPIKTTQVQALAQDCKTDVYFNTLSLLFPVIGYKANLWWFDPVGAALLSLFIIYDWADTSLQNVSRLTGSAVDDRIHRKILYLAYRFTPIVSGLKRVTAYHAGDGIWVEMDVLLDEKTPLRRAHDIAETLQYCCEAMGEVDRAFVTTDYATQGPSGHVSENLQ</sequence>
<evidence type="ECO:0000256" key="4">
    <source>
        <dbReference type="ARBA" id="ARBA00022989"/>
    </source>
</evidence>
<dbReference type="InterPro" id="IPR050291">
    <property type="entry name" value="CDF_Transporter"/>
</dbReference>
<evidence type="ECO:0000313" key="9">
    <source>
        <dbReference type="EMBL" id="KAH7056988.1"/>
    </source>
</evidence>
<evidence type="ECO:0000256" key="3">
    <source>
        <dbReference type="ARBA" id="ARBA00022692"/>
    </source>
</evidence>
<evidence type="ECO:0000256" key="6">
    <source>
        <dbReference type="SAM" id="MobiDB-lite"/>
    </source>
</evidence>
<evidence type="ECO:0000256" key="5">
    <source>
        <dbReference type="ARBA" id="ARBA00023136"/>
    </source>
</evidence>
<dbReference type="Pfam" id="PF01545">
    <property type="entry name" value="Cation_efflux"/>
    <property type="match status" value="1"/>
</dbReference>
<gene>
    <name evidence="9" type="ORF">B0J12DRAFT_399645</name>
</gene>
<dbReference type="Gene3D" id="3.30.70.1350">
    <property type="entry name" value="Cation efflux protein, cytoplasmic domain"/>
    <property type="match status" value="1"/>
</dbReference>
<dbReference type="Gene3D" id="1.20.1510.10">
    <property type="entry name" value="Cation efflux protein transmembrane domain"/>
    <property type="match status" value="1"/>
</dbReference>
<dbReference type="PANTHER" id="PTHR43840">
    <property type="entry name" value="MITOCHONDRIAL METAL TRANSPORTER 1-RELATED"/>
    <property type="match status" value="1"/>
</dbReference>
<feature type="transmembrane region" description="Helical" evidence="7">
    <location>
        <begin position="180"/>
        <end position="202"/>
    </location>
</feature>
<dbReference type="InterPro" id="IPR027469">
    <property type="entry name" value="Cation_efflux_TMD_sf"/>
</dbReference>
<keyword evidence="10" id="KW-1185">Reference proteome</keyword>
<evidence type="ECO:0000256" key="1">
    <source>
        <dbReference type="ARBA" id="ARBA00004141"/>
    </source>
</evidence>